<dbReference type="Proteomes" id="UP000779809">
    <property type="component" value="Unassembled WGS sequence"/>
</dbReference>
<feature type="compositionally biased region" description="Basic and acidic residues" evidence="1">
    <location>
        <begin position="30"/>
        <end position="40"/>
    </location>
</feature>
<dbReference type="Gene3D" id="3.40.50.410">
    <property type="entry name" value="von Willebrand factor, type A domain"/>
    <property type="match status" value="1"/>
</dbReference>
<feature type="region of interest" description="Disordered" evidence="1">
    <location>
        <begin position="20"/>
        <end position="40"/>
    </location>
</feature>
<keyword evidence="2" id="KW-0732">Signal</keyword>
<comment type="caution">
    <text evidence="3">The sequence shown here is derived from an EMBL/GenBank/DDBJ whole genome shotgun (WGS) entry which is preliminary data.</text>
</comment>
<organism evidence="3 4">
    <name type="scientific">Candidatus Korobacter versatilis</name>
    <dbReference type="NCBI Taxonomy" id="658062"/>
    <lineage>
        <taxon>Bacteria</taxon>
        <taxon>Pseudomonadati</taxon>
        <taxon>Acidobacteriota</taxon>
        <taxon>Terriglobia</taxon>
        <taxon>Terriglobales</taxon>
        <taxon>Candidatus Korobacteraceae</taxon>
        <taxon>Candidatus Korobacter</taxon>
    </lineage>
</organism>
<feature type="chain" id="PRO_5038140850" evidence="2">
    <location>
        <begin position="22"/>
        <end position="342"/>
    </location>
</feature>
<dbReference type="AlphaFoldDB" id="A0A932A9X0"/>
<dbReference type="CDD" id="cd00198">
    <property type="entry name" value="vWFA"/>
    <property type="match status" value="1"/>
</dbReference>
<reference evidence="3" key="1">
    <citation type="submission" date="2020-07" db="EMBL/GenBank/DDBJ databases">
        <title>Huge and variable diversity of episymbiotic CPR bacteria and DPANN archaea in groundwater ecosystems.</title>
        <authorList>
            <person name="He C.Y."/>
            <person name="Keren R."/>
            <person name="Whittaker M."/>
            <person name="Farag I.F."/>
            <person name="Doudna J."/>
            <person name="Cate J.H.D."/>
            <person name="Banfield J.F."/>
        </authorList>
    </citation>
    <scope>NUCLEOTIDE SEQUENCE</scope>
    <source>
        <strain evidence="3">NC_groundwater_580_Pr5_B-0.1um_64_19</strain>
    </source>
</reference>
<sequence length="342" mass="37812">MTFALLLFFGCFLAGSAPAQAPVTNTEPQPEDRKQEQRDDDVQTFKVSVDVVNVFFNVKDKRGGLVPSLPRDDFELYEDGQKQTIKYFSTESNQPLTLGLLIDSSASQQRVLGMEQEVGSQFLAEVLGPKDMAFVIGFDVNVDLLQDYTNSRRELKEALYRAKINNGGGFGGAGVPGIGGGPVPTSRPRGTLLYDAVYLAADEKLGREVGRKAMIILTDGVDQGSQETLKQAIEAAQRADAICYVLLISDRGFYGHGGFTYSGDREMKDLSEQTGGRVIEVGNKYEKLKEAFDQIQAELRSQYSIGYTPTNTKRDGTFRKVEIRSKQGHKVQARRGYYALQQ</sequence>
<dbReference type="SUPFAM" id="SSF53300">
    <property type="entry name" value="vWA-like"/>
    <property type="match status" value="1"/>
</dbReference>
<evidence type="ECO:0000256" key="2">
    <source>
        <dbReference type="SAM" id="SignalP"/>
    </source>
</evidence>
<evidence type="ECO:0000313" key="4">
    <source>
        <dbReference type="Proteomes" id="UP000779809"/>
    </source>
</evidence>
<proteinExistence type="predicted"/>
<feature type="signal peptide" evidence="2">
    <location>
        <begin position="1"/>
        <end position="21"/>
    </location>
</feature>
<evidence type="ECO:0000313" key="3">
    <source>
        <dbReference type="EMBL" id="MBI2679297.1"/>
    </source>
</evidence>
<dbReference type="InterPro" id="IPR017802">
    <property type="entry name" value="VWFA-rel_acidobac-type"/>
</dbReference>
<accession>A0A932A9X0</accession>
<dbReference type="NCBIfam" id="TIGR03436">
    <property type="entry name" value="acidobact_VWFA"/>
    <property type="match status" value="1"/>
</dbReference>
<gene>
    <name evidence="3" type="ORF">HYX28_11000</name>
</gene>
<name>A0A932A9X0_9BACT</name>
<dbReference type="EMBL" id="JACPNR010000014">
    <property type="protein sequence ID" value="MBI2679297.1"/>
    <property type="molecule type" value="Genomic_DNA"/>
</dbReference>
<dbReference type="InterPro" id="IPR036465">
    <property type="entry name" value="vWFA_dom_sf"/>
</dbReference>
<protein>
    <submittedName>
        <fullName evidence="3">VWA domain-containing protein</fullName>
    </submittedName>
</protein>
<evidence type="ECO:0000256" key="1">
    <source>
        <dbReference type="SAM" id="MobiDB-lite"/>
    </source>
</evidence>